<keyword evidence="7" id="KW-1005">Bacterial flagellum biogenesis</keyword>
<keyword evidence="10" id="KW-1006">Bacterial flagellum protein export</keyword>
<keyword evidence="11" id="KW-0175">Coiled coil</keyword>
<keyword evidence="8" id="KW-0653">Protein transport</keyword>
<dbReference type="RefSeq" id="WP_379875601.1">
    <property type="nucleotide sequence ID" value="NZ_JBHUIP010000005.1"/>
</dbReference>
<organism evidence="12 13">
    <name type="scientific">Lacibacterium aquatile</name>
    <dbReference type="NCBI Taxonomy" id="1168082"/>
    <lineage>
        <taxon>Bacteria</taxon>
        <taxon>Pseudomonadati</taxon>
        <taxon>Pseudomonadota</taxon>
        <taxon>Alphaproteobacteria</taxon>
        <taxon>Rhodospirillales</taxon>
        <taxon>Rhodospirillaceae</taxon>
    </lineage>
</organism>
<evidence type="ECO:0000256" key="1">
    <source>
        <dbReference type="ARBA" id="ARBA00004413"/>
    </source>
</evidence>
<evidence type="ECO:0000256" key="8">
    <source>
        <dbReference type="ARBA" id="ARBA00022927"/>
    </source>
</evidence>
<keyword evidence="5" id="KW-1003">Cell membrane</keyword>
<sequence length="141" mass="16573">MARKGLPTLIRLRSFELEEKRRALAELEQVAERLEQAIRDVDSQVEEEKQIATKDYVLARYFPAYLQAAKERRQTLVANRLDIGQQIDAAKEQVTIAYQELKKLEIAQAIREKREKEEADRREQLMLDEIAIEGYRRRDAS</sequence>
<evidence type="ECO:0000313" key="13">
    <source>
        <dbReference type="Proteomes" id="UP001597295"/>
    </source>
</evidence>
<evidence type="ECO:0000256" key="2">
    <source>
        <dbReference type="ARBA" id="ARBA00010004"/>
    </source>
</evidence>
<gene>
    <name evidence="12" type="ORF">ACFSM5_07030</name>
</gene>
<dbReference type="EMBL" id="JBHUIP010000005">
    <property type="protein sequence ID" value="MFD2262636.1"/>
    <property type="molecule type" value="Genomic_DNA"/>
</dbReference>
<keyword evidence="9" id="KW-0472">Membrane</keyword>
<name>A0ABW5DRT5_9PROT</name>
<keyword evidence="12" id="KW-0282">Flagellum</keyword>
<evidence type="ECO:0000256" key="11">
    <source>
        <dbReference type="SAM" id="Coils"/>
    </source>
</evidence>
<comment type="caution">
    <text evidence="12">The sequence shown here is derived from an EMBL/GenBank/DDBJ whole genome shotgun (WGS) entry which is preliminary data.</text>
</comment>
<evidence type="ECO:0000313" key="12">
    <source>
        <dbReference type="EMBL" id="MFD2262636.1"/>
    </source>
</evidence>
<dbReference type="Proteomes" id="UP001597295">
    <property type="component" value="Unassembled WGS sequence"/>
</dbReference>
<keyword evidence="12" id="KW-0966">Cell projection</keyword>
<protein>
    <recommendedName>
        <fullName evidence="3">Flagellar FliJ protein</fullName>
    </recommendedName>
</protein>
<keyword evidence="13" id="KW-1185">Reference proteome</keyword>
<comment type="similarity">
    <text evidence="2">Belongs to the FliJ family.</text>
</comment>
<evidence type="ECO:0000256" key="5">
    <source>
        <dbReference type="ARBA" id="ARBA00022475"/>
    </source>
</evidence>
<proteinExistence type="inferred from homology"/>
<dbReference type="InterPro" id="IPR053716">
    <property type="entry name" value="Flag_assembly_chemotaxis_eff"/>
</dbReference>
<feature type="coiled-coil region" evidence="11">
    <location>
        <begin position="17"/>
        <end position="51"/>
    </location>
</feature>
<keyword evidence="6" id="KW-0145">Chemotaxis</keyword>
<dbReference type="Pfam" id="PF02050">
    <property type="entry name" value="FliJ"/>
    <property type="match status" value="1"/>
</dbReference>
<evidence type="ECO:0000256" key="9">
    <source>
        <dbReference type="ARBA" id="ARBA00023136"/>
    </source>
</evidence>
<reference evidence="13" key="1">
    <citation type="journal article" date="2019" name="Int. J. Syst. Evol. Microbiol.">
        <title>The Global Catalogue of Microorganisms (GCM) 10K type strain sequencing project: providing services to taxonomists for standard genome sequencing and annotation.</title>
        <authorList>
            <consortium name="The Broad Institute Genomics Platform"/>
            <consortium name="The Broad Institute Genome Sequencing Center for Infectious Disease"/>
            <person name="Wu L."/>
            <person name="Ma J."/>
        </authorList>
    </citation>
    <scope>NUCLEOTIDE SEQUENCE [LARGE SCALE GENOMIC DNA]</scope>
    <source>
        <strain evidence="13">CGMCC 1.19062</strain>
    </source>
</reference>
<accession>A0ABW5DRT5</accession>
<evidence type="ECO:0000256" key="10">
    <source>
        <dbReference type="ARBA" id="ARBA00023225"/>
    </source>
</evidence>
<keyword evidence="4" id="KW-0813">Transport</keyword>
<evidence type="ECO:0000256" key="7">
    <source>
        <dbReference type="ARBA" id="ARBA00022795"/>
    </source>
</evidence>
<dbReference type="Gene3D" id="1.10.287.1700">
    <property type="match status" value="1"/>
</dbReference>
<dbReference type="InterPro" id="IPR012823">
    <property type="entry name" value="Flagell_FliJ"/>
</dbReference>
<comment type="subcellular location">
    <subcellularLocation>
        <location evidence="1">Cell membrane</location>
        <topology evidence="1">Peripheral membrane protein</topology>
        <orientation evidence="1">Cytoplasmic side</orientation>
    </subcellularLocation>
</comment>
<keyword evidence="12" id="KW-0969">Cilium</keyword>
<evidence type="ECO:0000256" key="4">
    <source>
        <dbReference type="ARBA" id="ARBA00022448"/>
    </source>
</evidence>
<evidence type="ECO:0000256" key="6">
    <source>
        <dbReference type="ARBA" id="ARBA00022500"/>
    </source>
</evidence>
<evidence type="ECO:0000256" key="3">
    <source>
        <dbReference type="ARBA" id="ARBA00020392"/>
    </source>
</evidence>